<name>A0A4R3VNC5_9SPHI</name>
<gene>
    <name evidence="1" type="ORF">EDC17_10696</name>
</gene>
<dbReference type="InterPro" id="IPR046138">
    <property type="entry name" value="DUF6140"/>
</dbReference>
<dbReference type="RefSeq" id="WP_132779138.1">
    <property type="nucleotide sequence ID" value="NZ_SMBZ01000069.1"/>
</dbReference>
<dbReference type="AlphaFoldDB" id="A0A4R3VNC5"/>
<evidence type="ECO:0000313" key="1">
    <source>
        <dbReference type="EMBL" id="TCV05727.1"/>
    </source>
</evidence>
<dbReference type="OrthoDB" id="1075930at2"/>
<comment type="caution">
    <text evidence="1">The sequence shown here is derived from an EMBL/GenBank/DDBJ whole genome shotgun (WGS) entry which is preliminary data.</text>
</comment>
<dbReference type="Proteomes" id="UP000295197">
    <property type="component" value="Unassembled WGS sequence"/>
</dbReference>
<organism evidence="1 2">
    <name type="scientific">Sphingobacterium alimentarium</name>
    <dbReference type="NCBI Taxonomy" id="797292"/>
    <lineage>
        <taxon>Bacteria</taxon>
        <taxon>Pseudomonadati</taxon>
        <taxon>Bacteroidota</taxon>
        <taxon>Sphingobacteriia</taxon>
        <taxon>Sphingobacteriales</taxon>
        <taxon>Sphingobacteriaceae</taxon>
        <taxon>Sphingobacterium</taxon>
    </lineage>
</organism>
<reference evidence="1 2" key="1">
    <citation type="submission" date="2019-03" db="EMBL/GenBank/DDBJ databases">
        <title>Genomic Encyclopedia of Type Strains, Phase IV (KMG-IV): sequencing the most valuable type-strain genomes for metagenomic binning, comparative biology and taxonomic classification.</title>
        <authorList>
            <person name="Goeker M."/>
        </authorList>
    </citation>
    <scope>NUCLEOTIDE SEQUENCE [LARGE SCALE GENOMIC DNA]</scope>
    <source>
        <strain evidence="1 2">DSM 22362</strain>
    </source>
</reference>
<proteinExistence type="predicted"/>
<evidence type="ECO:0000313" key="2">
    <source>
        <dbReference type="Proteomes" id="UP000295197"/>
    </source>
</evidence>
<dbReference type="EMBL" id="SMBZ01000069">
    <property type="protein sequence ID" value="TCV05727.1"/>
    <property type="molecule type" value="Genomic_DNA"/>
</dbReference>
<protein>
    <submittedName>
        <fullName evidence="1">Uncharacterized protein</fullName>
    </submittedName>
</protein>
<accession>A0A4R3VNC5</accession>
<sequence>MSLFLITVKQRVAANRTVLEKGMTIEVSAHMPSDLFSNGSIPVRNAFMNKYGVDLMKLGGPGAIWQYFDIKKIG</sequence>
<keyword evidence="2" id="KW-1185">Reference proteome</keyword>
<dbReference type="Pfam" id="PF19637">
    <property type="entry name" value="DUF6140"/>
    <property type="match status" value="1"/>
</dbReference>